<sequence>MVTGGSTSRSTPSPALAPLPSAAVVPQPHDMPLIWARTFVSDSSVTASRQIRSRSGPNSMGQT</sequence>
<evidence type="ECO:0000256" key="1">
    <source>
        <dbReference type="SAM" id="MobiDB-lite"/>
    </source>
</evidence>
<gene>
    <name evidence="2" type="ORF">OJ1003_F05.24</name>
    <name evidence="3" type="ORF">OJ1006_A02.7</name>
</gene>
<dbReference type="AlphaFoldDB" id="Q6H8E3"/>
<organism evidence="3 4">
    <name type="scientific">Oryza sativa subsp. japonica</name>
    <name type="common">Rice</name>
    <dbReference type="NCBI Taxonomy" id="39947"/>
    <lineage>
        <taxon>Eukaryota</taxon>
        <taxon>Viridiplantae</taxon>
        <taxon>Streptophyta</taxon>
        <taxon>Embryophyta</taxon>
        <taxon>Tracheophyta</taxon>
        <taxon>Spermatophyta</taxon>
        <taxon>Magnoliopsida</taxon>
        <taxon>Liliopsida</taxon>
        <taxon>Poales</taxon>
        <taxon>Poaceae</taxon>
        <taxon>BOP clade</taxon>
        <taxon>Oryzoideae</taxon>
        <taxon>Oryzeae</taxon>
        <taxon>Oryzinae</taxon>
        <taxon>Oryza</taxon>
        <taxon>Oryza sativa</taxon>
    </lineage>
</organism>
<evidence type="ECO:0000313" key="3">
    <source>
        <dbReference type="EMBL" id="BAD25006.1"/>
    </source>
</evidence>
<dbReference type="EMBL" id="AP003974">
    <property type="protein sequence ID" value="BAD24997.1"/>
    <property type="molecule type" value="Genomic_DNA"/>
</dbReference>
<reference evidence="4" key="4">
    <citation type="journal article" date="2008" name="Nucleic Acids Res.">
        <title>The rice annotation project database (RAP-DB): 2008 update.</title>
        <authorList>
            <consortium name="The rice annotation project (RAP)"/>
        </authorList>
    </citation>
    <scope>GENOME REANNOTATION</scope>
    <source>
        <strain evidence="4">cv. Nipponbare</strain>
    </source>
</reference>
<proteinExistence type="predicted"/>
<feature type="region of interest" description="Disordered" evidence="1">
    <location>
        <begin position="1"/>
        <end position="26"/>
    </location>
</feature>
<reference evidence="2" key="1">
    <citation type="submission" date="2001-08" db="EMBL/GenBank/DDBJ databases">
        <title>Oryza sativa nipponbare(GA3) genomic DNA, chromosome 2, BAC clone:OJ1003_F05.</title>
        <authorList>
            <person name="Sasaki T."/>
            <person name="Matsumoto T."/>
            <person name="Yamamoto K."/>
        </authorList>
    </citation>
    <scope>NUCLEOTIDE SEQUENCE</scope>
</reference>
<reference evidence="3" key="2">
    <citation type="submission" date="2001-08" db="EMBL/GenBank/DDBJ databases">
        <title>Oryza sativa nipponbare(GA3) genomic DNA, chromosome 2, BAC clone:OJ1006_A02.</title>
        <authorList>
            <person name="Sasaki T."/>
            <person name="Matsumoto T."/>
            <person name="Yamamoto K."/>
        </authorList>
    </citation>
    <scope>NUCLEOTIDE SEQUENCE</scope>
</reference>
<accession>Q6H8E3</accession>
<dbReference type="EMBL" id="AP003977">
    <property type="protein sequence ID" value="BAD25006.1"/>
    <property type="molecule type" value="Genomic_DNA"/>
</dbReference>
<reference evidence="4" key="3">
    <citation type="journal article" date="2005" name="Nature">
        <title>The map-based sequence of the rice genome.</title>
        <authorList>
            <consortium name="International rice genome sequencing project (IRGSP)"/>
            <person name="Matsumoto T."/>
            <person name="Wu J."/>
            <person name="Kanamori H."/>
            <person name="Katayose Y."/>
            <person name="Fujisawa M."/>
            <person name="Namiki N."/>
            <person name="Mizuno H."/>
            <person name="Yamamoto K."/>
            <person name="Antonio B.A."/>
            <person name="Baba T."/>
            <person name="Sakata K."/>
            <person name="Nagamura Y."/>
            <person name="Aoki H."/>
            <person name="Arikawa K."/>
            <person name="Arita K."/>
            <person name="Bito T."/>
            <person name="Chiden Y."/>
            <person name="Fujitsuka N."/>
            <person name="Fukunaka R."/>
            <person name="Hamada M."/>
            <person name="Harada C."/>
            <person name="Hayashi A."/>
            <person name="Hijishita S."/>
            <person name="Honda M."/>
            <person name="Hosokawa S."/>
            <person name="Ichikawa Y."/>
            <person name="Idonuma A."/>
            <person name="Iijima M."/>
            <person name="Ikeda M."/>
            <person name="Ikeno M."/>
            <person name="Ito K."/>
            <person name="Ito S."/>
            <person name="Ito T."/>
            <person name="Ito Y."/>
            <person name="Ito Y."/>
            <person name="Iwabuchi A."/>
            <person name="Kamiya K."/>
            <person name="Karasawa W."/>
            <person name="Kurita K."/>
            <person name="Katagiri S."/>
            <person name="Kikuta A."/>
            <person name="Kobayashi H."/>
            <person name="Kobayashi N."/>
            <person name="Machita K."/>
            <person name="Maehara T."/>
            <person name="Masukawa M."/>
            <person name="Mizubayashi T."/>
            <person name="Mukai Y."/>
            <person name="Nagasaki H."/>
            <person name="Nagata Y."/>
            <person name="Naito S."/>
            <person name="Nakashima M."/>
            <person name="Nakama Y."/>
            <person name="Nakamichi Y."/>
            <person name="Nakamura M."/>
            <person name="Meguro A."/>
            <person name="Negishi M."/>
            <person name="Ohta I."/>
            <person name="Ohta T."/>
            <person name="Okamoto M."/>
            <person name="Ono N."/>
            <person name="Saji S."/>
            <person name="Sakaguchi M."/>
            <person name="Sakai K."/>
            <person name="Shibata M."/>
            <person name="Shimokawa T."/>
            <person name="Song J."/>
            <person name="Takazaki Y."/>
            <person name="Terasawa K."/>
            <person name="Tsugane M."/>
            <person name="Tsuji K."/>
            <person name="Ueda S."/>
            <person name="Waki K."/>
            <person name="Yamagata H."/>
            <person name="Yamamoto M."/>
            <person name="Yamamoto S."/>
            <person name="Yamane H."/>
            <person name="Yoshiki S."/>
            <person name="Yoshihara R."/>
            <person name="Yukawa K."/>
            <person name="Zhong H."/>
            <person name="Yano M."/>
            <person name="Yuan Q."/>
            <person name="Ouyang S."/>
            <person name="Liu J."/>
            <person name="Jones K.M."/>
            <person name="Gansberger K."/>
            <person name="Moffat K."/>
            <person name="Hill J."/>
            <person name="Bera J."/>
            <person name="Fadrosh D."/>
            <person name="Jin S."/>
            <person name="Johri S."/>
            <person name="Kim M."/>
            <person name="Overton L."/>
            <person name="Reardon M."/>
            <person name="Tsitrin T."/>
            <person name="Vuong H."/>
            <person name="Weaver B."/>
            <person name="Ciecko A."/>
            <person name="Tallon L."/>
            <person name="Jackson J."/>
            <person name="Pai G."/>
            <person name="Aken S.V."/>
            <person name="Utterback T."/>
            <person name="Reidmuller S."/>
            <person name="Feldblyum T."/>
            <person name="Hsiao J."/>
            <person name="Zismann V."/>
            <person name="Iobst S."/>
            <person name="de Vazeille A.R."/>
            <person name="Buell C.R."/>
            <person name="Ying K."/>
            <person name="Li Y."/>
            <person name="Lu T."/>
            <person name="Huang Y."/>
            <person name="Zhao Q."/>
            <person name="Feng Q."/>
            <person name="Zhang L."/>
            <person name="Zhu J."/>
            <person name="Weng Q."/>
            <person name="Mu J."/>
            <person name="Lu Y."/>
            <person name="Fan D."/>
            <person name="Liu Y."/>
            <person name="Guan J."/>
            <person name="Zhang Y."/>
            <person name="Yu S."/>
            <person name="Liu X."/>
            <person name="Zhang Y."/>
            <person name="Hong G."/>
            <person name="Han B."/>
            <person name="Choisne N."/>
            <person name="Demange N."/>
            <person name="Orjeda G."/>
            <person name="Samain S."/>
            <person name="Cattolico L."/>
            <person name="Pelletier E."/>
            <person name="Couloux A."/>
            <person name="Segurens B."/>
            <person name="Wincker P."/>
            <person name="D'Hont A."/>
            <person name="Scarpelli C."/>
            <person name="Weissenbach J."/>
            <person name="Salanoubat M."/>
            <person name="Quetier F."/>
            <person name="Yu Y."/>
            <person name="Kim H.R."/>
            <person name="Rambo T."/>
            <person name="Currie J."/>
            <person name="Collura K."/>
            <person name="Luo M."/>
            <person name="Yang T."/>
            <person name="Ammiraju J.S.S."/>
            <person name="Engler F."/>
            <person name="Soderlund C."/>
            <person name="Wing R.A."/>
            <person name="Palmer L.E."/>
            <person name="de la Bastide M."/>
            <person name="Spiegel L."/>
            <person name="Nascimento L."/>
            <person name="Zutavern T."/>
            <person name="O'Shaughnessy A."/>
            <person name="Dike S."/>
            <person name="Dedhia N."/>
            <person name="Preston R."/>
            <person name="Balija V."/>
            <person name="McCombie W.R."/>
            <person name="Chow T."/>
            <person name="Chen H."/>
            <person name="Chung M."/>
            <person name="Chen C."/>
            <person name="Shaw J."/>
            <person name="Wu H."/>
            <person name="Hsiao K."/>
            <person name="Chao Y."/>
            <person name="Chu M."/>
            <person name="Cheng C."/>
            <person name="Hour A."/>
            <person name="Lee P."/>
            <person name="Lin S."/>
            <person name="Lin Y."/>
            <person name="Liou J."/>
            <person name="Liu S."/>
            <person name="Hsing Y."/>
            <person name="Raghuvanshi S."/>
            <person name="Mohanty A."/>
            <person name="Bharti A.K."/>
            <person name="Gaur A."/>
            <person name="Gupta V."/>
            <person name="Kumar D."/>
            <person name="Ravi V."/>
            <person name="Vij S."/>
            <person name="Kapur A."/>
            <person name="Khurana P."/>
            <person name="Khurana P."/>
            <person name="Khurana J.P."/>
            <person name="Tyagi A.K."/>
            <person name="Gaikwad K."/>
            <person name="Singh A."/>
            <person name="Dalal V."/>
            <person name="Srivastava S."/>
            <person name="Dixit A."/>
            <person name="Pal A.K."/>
            <person name="Ghazi I.A."/>
            <person name="Yadav M."/>
            <person name="Pandit A."/>
            <person name="Bhargava A."/>
            <person name="Sureshbabu K."/>
            <person name="Batra K."/>
            <person name="Sharma T.R."/>
            <person name="Mohapatra T."/>
            <person name="Singh N.K."/>
            <person name="Messing J."/>
            <person name="Nelson A.B."/>
            <person name="Fuks G."/>
            <person name="Kavchok S."/>
            <person name="Keizer G."/>
            <person name="Linton E."/>
            <person name="Llaca V."/>
            <person name="Song R."/>
            <person name="Tanyolac B."/>
            <person name="Young S."/>
            <person name="Ho-Il K."/>
            <person name="Hahn J.H."/>
            <person name="Sangsakoo G."/>
            <person name="Vanavichit A."/>
            <person name="de Mattos Luiz.A.T."/>
            <person name="Zimmer P.D."/>
            <person name="Malone G."/>
            <person name="Dellagostin O."/>
            <person name="de Oliveira A.C."/>
            <person name="Bevan M."/>
            <person name="Bancroft I."/>
            <person name="Minx P."/>
            <person name="Cordum H."/>
            <person name="Wilson R."/>
            <person name="Cheng Z."/>
            <person name="Jin W."/>
            <person name="Jiang J."/>
            <person name="Leong S.A."/>
            <person name="Iwama H."/>
            <person name="Gojobori T."/>
            <person name="Itoh T."/>
            <person name="Niimura Y."/>
            <person name="Fujii Y."/>
            <person name="Habara T."/>
            <person name="Sakai H."/>
            <person name="Sato Y."/>
            <person name="Wilson G."/>
            <person name="Kumar K."/>
            <person name="McCouch S."/>
            <person name="Juretic N."/>
            <person name="Hoen D."/>
            <person name="Wright S."/>
            <person name="Bruskiewich R."/>
            <person name="Bureau T."/>
            <person name="Miyao A."/>
            <person name="Hirochika H."/>
            <person name="Nishikawa T."/>
            <person name="Kadowaki K."/>
            <person name="Sugiura M."/>
            <person name="Burr B."/>
            <person name="Sasaki T."/>
        </authorList>
    </citation>
    <scope>NUCLEOTIDE SEQUENCE [LARGE SCALE GENOMIC DNA]</scope>
    <source>
        <strain evidence="4">cv. Nipponbare</strain>
    </source>
</reference>
<evidence type="ECO:0000313" key="4">
    <source>
        <dbReference type="Proteomes" id="UP000000763"/>
    </source>
</evidence>
<evidence type="ECO:0000313" key="2">
    <source>
        <dbReference type="EMBL" id="BAD24997.1"/>
    </source>
</evidence>
<feature type="region of interest" description="Disordered" evidence="1">
    <location>
        <begin position="44"/>
        <end position="63"/>
    </location>
</feature>
<protein>
    <submittedName>
        <fullName evidence="3">Uncharacterized protein</fullName>
    </submittedName>
</protein>
<dbReference type="Proteomes" id="UP000000763">
    <property type="component" value="Chromosome 2"/>
</dbReference>
<name>Q6H8E3_ORYSJ</name>